<feature type="chain" id="PRO_5037505853" evidence="3">
    <location>
        <begin position="20"/>
        <end position="418"/>
    </location>
</feature>
<dbReference type="Proteomes" id="UP000622890">
    <property type="component" value="Unassembled WGS sequence"/>
</dbReference>
<evidence type="ECO:0000256" key="1">
    <source>
        <dbReference type="ARBA" id="ARBA00023136"/>
    </source>
</evidence>
<dbReference type="Pfam" id="PF04348">
    <property type="entry name" value="LppC"/>
    <property type="match status" value="1"/>
</dbReference>
<name>A0A934SVK3_9BURK</name>
<evidence type="ECO:0000313" key="4">
    <source>
        <dbReference type="EMBL" id="MBK4736399.1"/>
    </source>
</evidence>
<proteinExistence type="predicted"/>
<dbReference type="GO" id="GO:0031241">
    <property type="term" value="C:periplasmic side of cell outer membrane"/>
    <property type="evidence" value="ECO:0007669"/>
    <property type="project" value="TreeGrafter"/>
</dbReference>
<dbReference type="Gene3D" id="3.40.50.2300">
    <property type="match status" value="2"/>
</dbReference>
<reference evidence="4" key="1">
    <citation type="submission" date="2021-01" db="EMBL/GenBank/DDBJ databases">
        <title>Genome sequence of strain Noviherbaspirillum sp. DKR-6.</title>
        <authorList>
            <person name="Chaudhary D.K."/>
        </authorList>
    </citation>
    <scope>NUCLEOTIDE SEQUENCE</scope>
    <source>
        <strain evidence="4">DKR-6</strain>
    </source>
</reference>
<dbReference type="PANTHER" id="PTHR38038:SF1">
    <property type="entry name" value="PENICILLIN-BINDING PROTEIN ACTIVATOR LPOA"/>
    <property type="match status" value="1"/>
</dbReference>
<feature type="signal peptide" evidence="3">
    <location>
        <begin position="1"/>
        <end position="19"/>
    </location>
</feature>
<dbReference type="GO" id="GO:0009252">
    <property type="term" value="P:peptidoglycan biosynthetic process"/>
    <property type="evidence" value="ECO:0007669"/>
    <property type="project" value="TreeGrafter"/>
</dbReference>
<evidence type="ECO:0000313" key="5">
    <source>
        <dbReference type="Proteomes" id="UP000622890"/>
    </source>
</evidence>
<dbReference type="EMBL" id="JAEPBG010000007">
    <property type="protein sequence ID" value="MBK4736399.1"/>
    <property type="molecule type" value="Genomic_DNA"/>
</dbReference>
<accession>A0A934SVK3</accession>
<dbReference type="GO" id="GO:0030234">
    <property type="term" value="F:enzyme regulator activity"/>
    <property type="evidence" value="ECO:0007669"/>
    <property type="project" value="TreeGrafter"/>
</dbReference>
<feature type="compositionally biased region" description="Low complexity" evidence="2">
    <location>
        <begin position="63"/>
        <end position="74"/>
    </location>
</feature>
<dbReference type="InterPro" id="IPR028082">
    <property type="entry name" value="Peripla_BP_I"/>
</dbReference>
<evidence type="ECO:0000256" key="2">
    <source>
        <dbReference type="SAM" id="MobiDB-lite"/>
    </source>
</evidence>
<comment type="caution">
    <text evidence="4">The sequence shown here is derived from an EMBL/GenBank/DDBJ whole genome shotgun (WGS) entry which is preliminary data.</text>
</comment>
<dbReference type="AlphaFoldDB" id="A0A934SVK3"/>
<evidence type="ECO:0000256" key="3">
    <source>
        <dbReference type="SAM" id="SignalP"/>
    </source>
</evidence>
<sequence>MLCRKMKSGLLAVAMAAFAGLCVTAPANTSAAPLMLAQNDITLMPGGLEQPETEEVPMPDVAPSPGSSIPSYPSAGAQGGAPVTGAARIALLLPLNSPSLGTAAAAVRDGFLASYEKEHDPNISLTVVESGDAPQQVVDAYRVAVQDHDIVVGPLSRSGAAAIAASGQVARPTIALTQADAVGAALPQLLTIGLSVEDEARQAAGWASIEYPGEQALVVSTTTAWQRRAARAFQAAWQAQGLGADSVELSASEGNLSPSALLQLIDRIRASNPGLVFAALDAVQARQLREALGQDIAIYGTSQLNPYSVAGWAAATRQPSMDGVRFIDLPWMVQPDAPAVARYATGTGRGGDLERLYALGIDAYRVARQVAQGRDSFELDGVTGRLRIRFGGGASRFARVESQAVFQDGAAAPLAGAR</sequence>
<dbReference type="SUPFAM" id="SSF53822">
    <property type="entry name" value="Periplasmic binding protein-like I"/>
    <property type="match status" value="1"/>
</dbReference>
<keyword evidence="5" id="KW-1185">Reference proteome</keyword>
<dbReference type="InterPro" id="IPR007443">
    <property type="entry name" value="LpoA"/>
</dbReference>
<dbReference type="PANTHER" id="PTHR38038">
    <property type="entry name" value="PENICILLIN-BINDING PROTEIN ACTIVATOR LPOA"/>
    <property type="match status" value="1"/>
</dbReference>
<organism evidence="4 5">
    <name type="scientific">Noviherbaspirillum pedocola</name>
    <dbReference type="NCBI Taxonomy" id="2801341"/>
    <lineage>
        <taxon>Bacteria</taxon>
        <taxon>Pseudomonadati</taxon>
        <taxon>Pseudomonadota</taxon>
        <taxon>Betaproteobacteria</taxon>
        <taxon>Burkholderiales</taxon>
        <taxon>Oxalobacteraceae</taxon>
        <taxon>Noviherbaspirillum</taxon>
    </lineage>
</organism>
<feature type="region of interest" description="Disordered" evidence="2">
    <location>
        <begin position="47"/>
        <end position="77"/>
    </location>
</feature>
<gene>
    <name evidence="4" type="ORF">JJB74_17390</name>
</gene>
<keyword evidence="3" id="KW-0732">Signal</keyword>
<dbReference type="RefSeq" id="WP_200593815.1">
    <property type="nucleotide sequence ID" value="NZ_JAEPBG010000007.1"/>
</dbReference>
<protein>
    <submittedName>
        <fullName evidence="4">Penicillin-binding protein activator</fullName>
    </submittedName>
</protein>
<keyword evidence="1" id="KW-0472">Membrane</keyword>